<protein>
    <recommendedName>
        <fullName evidence="5">Succinyl-diaminopimelate desuccinylase</fullName>
        <ecNumber evidence="5">3.5.1.18</ecNumber>
    </recommendedName>
</protein>
<dbReference type="SUPFAM" id="SSF55031">
    <property type="entry name" value="Bacterial exopeptidase dimerisation domain"/>
    <property type="match status" value="1"/>
</dbReference>
<dbReference type="InterPro" id="IPR050072">
    <property type="entry name" value="Peptidase_M20A"/>
</dbReference>
<dbReference type="Pfam" id="PF01546">
    <property type="entry name" value="Peptidase_M20"/>
    <property type="match status" value="1"/>
</dbReference>
<dbReference type="InterPro" id="IPR010174">
    <property type="entry name" value="Succinyl-DAP_deSuclase_DapE"/>
</dbReference>
<evidence type="ECO:0000259" key="6">
    <source>
        <dbReference type="Pfam" id="PF07687"/>
    </source>
</evidence>
<dbReference type="GO" id="GO:0006526">
    <property type="term" value="P:L-arginine biosynthetic process"/>
    <property type="evidence" value="ECO:0007669"/>
    <property type="project" value="TreeGrafter"/>
</dbReference>
<evidence type="ECO:0000256" key="4">
    <source>
        <dbReference type="ARBA" id="ARBA00022833"/>
    </source>
</evidence>
<evidence type="ECO:0000313" key="7">
    <source>
        <dbReference type="EMBL" id="CAA9545528.1"/>
    </source>
</evidence>
<sequence>MAAPSLTGSVADICLTLVATPTPTGHEEPLTEAVLARCRALEVPHERLGNAVVARTGGDGEPVALVGHLDTVPNWDGGGAALEGERVVGRGASDMKGGVAVMLRLLDRFARRGRPVVHVFYDREEGPHLENGIHRVLEESRLLGRPGLAVVLEPTAGTIHAGAVGTLNAEVVFRGAAAHAARPWEGRNAVTAGGPALLRFGARERRAVEVDGLTYYDVVTVTTAVGGAARNVVPDRFALGVNVRYAPGRSAAEARAEVAALAGPEAEIAWLDDAAAALPALDAPAVAAFLRRTGLEVRPKQAWTDVATLSAAGIPAVNYGPGDPAQAHQRGEWVSVPAMERCEDVLAEFLTDGA</sequence>
<dbReference type="AlphaFoldDB" id="A0A6J4UAT5"/>
<comment type="cofactor">
    <cofactor evidence="1">
        <name>Zn(2+)</name>
        <dbReference type="ChEBI" id="CHEBI:29105"/>
    </cofactor>
</comment>
<dbReference type="InterPro" id="IPR036264">
    <property type="entry name" value="Bact_exopeptidase_dim_dom"/>
</dbReference>
<organism evidence="7">
    <name type="scientific">uncultured Thermoleophilia bacterium</name>
    <dbReference type="NCBI Taxonomy" id="1497501"/>
    <lineage>
        <taxon>Bacteria</taxon>
        <taxon>Bacillati</taxon>
        <taxon>Actinomycetota</taxon>
        <taxon>Thermoleophilia</taxon>
        <taxon>environmental samples</taxon>
    </lineage>
</organism>
<feature type="domain" description="Peptidase M20 dimerisation" evidence="6">
    <location>
        <begin position="164"/>
        <end position="266"/>
    </location>
</feature>
<dbReference type="EC" id="3.5.1.18" evidence="5"/>
<evidence type="ECO:0000256" key="5">
    <source>
        <dbReference type="NCBIfam" id="TIGR01900"/>
    </source>
</evidence>
<gene>
    <name evidence="7" type="ORF">AVDCRST_MAG79-2258</name>
</gene>
<dbReference type="PANTHER" id="PTHR43808">
    <property type="entry name" value="ACETYLORNITHINE DEACETYLASE"/>
    <property type="match status" value="1"/>
</dbReference>
<keyword evidence="4" id="KW-0862">Zinc</keyword>
<reference evidence="7" key="1">
    <citation type="submission" date="2020-02" db="EMBL/GenBank/DDBJ databases">
        <authorList>
            <person name="Meier V. D."/>
        </authorList>
    </citation>
    <scope>NUCLEOTIDE SEQUENCE</scope>
    <source>
        <strain evidence="7">AVDCRST_MAG79</strain>
    </source>
</reference>
<dbReference type="GO" id="GO:0009014">
    <property type="term" value="F:succinyl-diaminopimelate desuccinylase activity"/>
    <property type="evidence" value="ECO:0007669"/>
    <property type="project" value="UniProtKB-UniRule"/>
</dbReference>
<dbReference type="PANTHER" id="PTHR43808:SF31">
    <property type="entry name" value="N-ACETYL-L-CITRULLINE DEACETYLASE"/>
    <property type="match status" value="1"/>
</dbReference>
<evidence type="ECO:0000256" key="2">
    <source>
        <dbReference type="ARBA" id="ARBA00022723"/>
    </source>
</evidence>
<dbReference type="GO" id="GO:0046872">
    <property type="term" value="F:metal ion binding"/>
    <property type="evidence" value="ECO:0007669"/>
    <property type="project" value="UniProtKB-KW"/>
</dbReference>
<proteinExistence type="predicted"/>
<evidence type="ECO:0000256" key="1">
    <source>
        <dbReference type="ARBA" id="ARBA00001947"/>
    </source>
</evidence>
<dbReference type="InterPro" id="IPR002933">
    <property type="entry name" value="Peptidase_M20"/>
</dbReference>
<dbReference type="GO" id="GO:0008777">
    <property type="term" value="F:acetylornithine deacetylase activity"/>
    <property type="evidence" value="ECO:0007669"/>
    <property type="project" value="TreeGrafter"/>
</dbReference>
<dbReference type="EMBL" id="CADCWC010000340">
    <property type="protein sequence ID" value="CAA9545528.1"/>
    <property type="molecule type" value="Genomic_DNA"/>
</dbReference>
<dbReference type="InterPro" id="IPR011650">
    <property type="entry name" value="Peptidase_M20_dimer"/>
</dbReference>
<evidence type="ECO:0000256" key="3">
    <source>
        <dbReference type="ARBA" id="ARBA00022801"/>
    </source>
</evidence>
<dbReference type="Gene3D" id="3.30.70.360">
    <property type="match status" value="1"/>
</dbReference>
<keyword evidence="3 7" id="KW-0378">Hydrolase</keyword>
<dbReference type="InterPro" id="IPR001261">
    <property type="entry name" value="ArgE/DapE_CS"/>
</dbReference>
<dbReference type="GO" id="GO:0009089">
    <property type="term" value="P:lysine biosynthetic process via diaminopimelate"/>
    <property type="evidence" value="ECO:0007669"/>
    <property type="project" value="UniProtKB-UniRule"/>
</dbReference>
<dbReference type="Gene3D" id="3.40.630.10">
    <property type="entry name" value="Zn peptidases"/>
    <property type="match status" value="1"/>
</dbReference>
<dbReference type="Pfam" id="PF07687">
    <property type="entry name" value="M20_dimer"/>
    <property type="match status" value="1"/>
</dbReference>
<accession>A0A6J4UAT5</accession>
<name>A0A6J4UAT5_9ACTN</name>
<dbReference type="SUPFAM" id="SSF53187">
    <property type="entry name" value="Zn-dependent exopeptidases"/>
    <property type="match status" value="1"/>
</dbReference>
<keyword evidence="2" id="KW-0479">Metal-binding</keyword>
<dbReference type="PROSITE" id="PS00758">
    <property type="entry name" value="ARGE_DAPE_CPG2_1"/>
    <property type="match status" value="1"/>
</dbReference>
<dbReference type="NCBIfam" id="TIGR01900">
    <property type="entry name" value="dapE-gram_pos"/>
    <property type="match status" value="1"/>
</dbReference>